<feature type="domain" description="EAL" evidence="4">
    <location>
        <begin position="483"/>
        <end position="738"/>
    </location>
</feature>
<accession>A0A2K9LLD3</accession>
<dbReference type="SMART" id="SM00052">
    <property type="entry name" value="EAL"/>
    <property type="match status" value="1"/>
</dbReference>
<dbReference type="EMBL" id="CP022684">
    <property type="protein sequence ID" value="AUM11604.1"/>
    <property type="molecule type" value="Genomic_DNA"/>
</dbReference>
<dbReference type="Gene3D" id="3.20.20.450">
    <property type="entry name" value="EAL domain"/>
    <property type="match status" value="1"/>
</dbReference>
<evidence type="ECO:0000256" key="1">
    <source>
        <dbReference type="ARBA" id="ARBA00001946"/>
    </source>
</evidence>
<dbReference type="PROSITE" id="PS50887">
    <property type="entry name" value="GGDEF"/>
    <property type="match status" value="1"/>
</dbReference>
<dbReference type="Gene3D" id="3.30.450.40">
    <property type="match status" value="1"/>
</dbReference>
<dbReference type="InterPro" id="IPR052155">
    <property type="entry name" value="Biofilm_reg_signaling"/>
</dbReference>
<comment type="cofactor">
    <cofactor evidence="1">
        <name>Mg(2+)</name>
        <dbReference type="ChEBI" id="CHEBI:18420"/>
    </cofactor>
</comment>
<dbReference type="InterPro" id="IPR035965">
    <property type="entry name" value="PAS-like_dom_sf"/>
</dbReference>
<dbReference type="PROSITE" id="PS50883">
    <property type="entry name" value="EAL"/>
    <property type="match status" value="1"/>
</dbReference>
<reference evidence="7" key="1">
    <citation type="submission" date="2017-08" db="EMBL/GenBank/DDBJ databases">
        <title>Direct submision.</title>
        <authorList>
            <person name="Kim S.-J."/>
            <person name="Rhee S.-K."/>
        </authorList>
    </citation>
    <scope>NUCLEOTIDE SEQUENCE [LARGE SCALE GENOMIC DNA]</scope>
    <source>
        <strain evidence="7">GI5</strain>
    </source>
</reference>
<feature type="domain" description="PAS" evidence="2">
    <location>
        <begin position="184"/>
        <end position="254"/>
    </location>
</feature>
<dbReference type="NCBIfam" id="TIGR00254">
    <property type="entry name" value="GGDEF"/>
    <property type="match status" value="1"/>
</dbReference>
<dbReference type="Gene3D" id="3.30.450.20">
    <property type="entry name" value="PAS domain"/>
    <property type="match status" value="1"/>
</dbReference>
<dbReference type="NCBIfam" id="TIGR00229">
    <property type="entry name" value="sensory_box"/>
    <property type="match status" value="1"/>
</dbReference>
<dbReference type="InterPro" id="IPR003018">
    <property type="entry name" value="GAF"/>
</dbReference>
<dbReference type="InterPro" id="IPR013767">
    <property type="entry name" value="PAS_fold"/>
</dbReference>
<evidence type="ECO:0000259" key="4">
    <source>
        <dbReference type="PROSITE" id="PS50883"/>
    </source>
</evidence>
<dbReference type="InterPro" id="IPR029787">
    <property type="entry name" value="Nucleotide_cyclase"/>
</dbReference>
<dbReference type="Pfam" id="PF00990">
    <property type="entry name" value="GGDEF"/>
    <property type="match status" value="1"/>
</dbReference>
<dbReference type="InterPro" id="IPR035919">
    <property type="entry name" value="EAL_sf"/>
</dbReference>
<dbReference type="InterPro" id="IPR000160">
    <property type="entry name" value="GGDEF_dom"/>
</dbReference>
<feature type="domain" description="PAC" evidence="3">
    <location>
        <begin position="257"/>
        <end position="309"/>
    </location>
</feature>
<dbReference type="PANTHER" id="PTHR44757:SF2">
    <property type="entry name" value="BIOFILM ARCHITECTURE MAINTENANCE PROTEIN MBAA"/>
    <property type="match status" value="1"/>
</dbReference>
<evidence type="ECO:0000313" key="6">
    <source>
        <dbReference type="EMBL" id="AUM11604.1"/>
    </source>
</evidence>
<evidence type="ECO:0000259" key="3">
    <source>
        <dbReference type="PROSITE" id="PS50113"/>
    </source>
</evidence>
<dbReference type="SMART" id="SM00091">
    <property type="entry name" value="PAS"/>
    <property type="match status" value="1"/>
</dbReference>
<dbReference type="InterPro" id="IPR043128">
    <property type="entry name" value="Rev_trsase/Diguanyl_cyclase"/>
</dbReference>
<dbReference type="SUPFAM" id="SSF55073">
    <property type="entry name" value="Nucleotide cyclase"/>
    <property type="match status" value="1"/>
</dbReference>
<keyword evidence="7" id="KW-1185">Reference proteome</keyword>
<dbReference type="SUPFAM" id="SSF55781">
    <property type="entry name" value="GAF domain-like"/>
    <property type="match status" value="1"/>
</dbReference>
<dbReference type="Pfam" id="PF00563">
    <property type="entry name" value="EAL"/>
    <property type="match status" value="1"/>
</dbReference>
<dbReference type="CDD" id="cd01948">
    <property type="entry name" value="EAL"/>
    <property type="match status" value="1"/>
</dbReference>
<dbReference type="InterPro" id="IPR001610">
    <property type="entry name" value="PAC"/>
</dbReference>
<protein>
    <recommendedName>
        <fullName evidence="8">Bifunctional diguanylate cyclase/phosphodiesterase</fullName>
    </recommendedName>
</protein>
<dbReference type="PROSITE" id="PS50113">
    <property type="entry name" value="PAC"/>
    <property type="match status" value="1"/>
</dbReference>
<dbReference type="InterPro" id="IPR000014">
    <property type="entry name" value="PAS"/>
</dbReference>
<evidence type="ECO:0000259" key="2">
    <source>
        <dbReference type="PROSITE" id="PS50112"/>
    </source>
</evidence>
<evidence type="ECO:0008006" key="8">
    <source>
        <dbReference type="Google" id="ProtNLM"/>
    </source>
</evidence>
<dbReference type="CDD" id="cd00130">
    <property type="entry name" value="PAS"/>
    <property type="match status" value="1"/>
</dbReference>
<dbReference type="AlphaFoldDB" id="A0A2K9LLD3"/>
<name>A0A2K9LLD3_9GAMM</name>
<dbReference type="PROSITE" id="PS50112">
    <property type="entry name" value="PAS"/>
    <property type="match status" value="1"/>
</dbReference>
<evidence type="ECO:0000313" key="7">
    <source>
        <dbReference type="Proteomes" id="UP000235116"/>
    </source>
</evidence>
<gene>
    <name evidence="6" type="ORF">Kalk_03855</name>
</gene>
<proteinExistence type="predicted"/>
<dbReference type="SUPFAM" id="SSF55785">
    <property type="entry name" value="PYP-like sensor domain (PAS domain)"/>
    <property type="match status" value="1"/>
</dbReference>
<dbReference type="Gene3D" id="3.30.70.270">
    <property type="match status" value="1"/>
</dbReference>
<dbReference type="FunFam" id="3.30.70.270:FF:000001">
    <property type="entry name" value="Diguanylate cyclase domain protein"/>
    <property type="match status" value="1"/>
</dbReference>
<dbReference type="Pfam" id="PF00989">
    <property type="entry name" value="PAS"/>
    <property type="match status" value="1"/>
</dbReference>
<dbReference type="SMART" id="SM00267">
    <property type="entry name" value="GGDEF"/>
    <property type="match status" value="1"/>
</dbReference>
<evidence type="ECO:0000259" key="5">
    <source>
        <dbReference type="PROSITE" id="PS50887"/>
    </source>
</evidence>
<sequence length="745" mass="84723">MIGMQGALKRLIQIHRFLREFNKQSVHCETRTDLFELLCRLAVEQGGYRLAWVGIQHGDRIVPVAQFGDDQQRVPQLNCGPSDQQSDPVVRSILDNSFSVLNVSKDLILPEFWQNLISRLRLQAVAVVPIRFKQKIVGVFALCSSRQDDFSDLYSFSLSEFEEDISGALEKLDDFARRLDMELQLKQLHLAVESSATAVLVSDERGFIQYVNPHFSELTGYDTYEVLGISFTEFIPPDFDRAVVQDMRAQLAAGQQWHGESRIMTRQGESIWIYQQVSPITDNRNVVTHYVCTLVDHTELHEAHETIEKMAYYDELTGLPNRRLFNDRLQQEIHRASRDKLCFAVCFLDLDGFKNVNDTLGHEAGDQLLKTVSSRIRNQIRTKDTLARLGGDEFTLIITDVKTPQDCSRVTANIIRALQDPIQIDSREVVVTTSIGIAHYPTDGDNTIDLCRHADMAMYYAKSKGRNNFQFFTESLNQKAEVQLALETELHCALSQGAFQLRYQPQIDGMDGSLRALEAMLYWAGSEHYGLSQDELYLNLERAGMLADVFEWQLMQACQDSVSAMGTFGVQFRLAIRLPGLMLRNRDDFKQCLERCLLKSGADCSLLQFEVPETAFSNEFNNTVSILHDLRSKGASIVIDQFGMGGASLRFLSRFKVDLLKIDHGLVEEVITDKNDAAVTSAIIALAHQLNLKVLANGVETRMHYQYLERYWCDYLQGSYMAPAMTRSQLDDYLLQYRDQGIQVS</sequence>
<dbReference type="Proteomes" id="UP000235116">
    <property type="component" value="Chromosome"/>
</dbReference>
<dbReference type="KEGG" id="kak:Kalk_03855"/>
<dbReference type="PANTHER" id="PTHR44757">
    <property type="entry name" value="DIGUANYLATE CYCLASE DGCP"/>
    <property type="match status" value="1"/>
</dbReference>
<dbReference type="InterPro" id="IPR029016">
    <property type="entry name" value="GAF-like_dom_sf"/>
</dbReference>
<dbReference type="SMART" id="SM00086">
    <property type="entry name" value="PAC"/>
    <property type="match status" value="1"/>
</dbReference>
<feature type="domain" description="GGDEF" evidence="5">
    <location>
        <begin position="341"/>
        <end position="474"/>
    </location>
</feature>
<dbReference type="Pfam" id="PF13185">
    <property type="entry name" value="GAF_2"/>
    <property type="match status" value="1"/>
</dbReference>
<dbReference type="CDD" id="cd01949">
    <property type="entry name" value="GGDEF"/>
    <property type="match status" value="1"/>
</dbReference>
<organism evidence="6 7">
    <name type="scientific">Ketobacter alkanivorans</name>
    <dbReference type="NCBI Taxonomy" id="1917421"/>
    <lineage>
        <taxon>Bacteria</taxon>
        <taxon>Pseudomonadati</taxon>
        <taxon>Pseudomonadota</taxon>
        <taxon>Gammaproteobacteria</taxon>
        <taxon>Pseudomonadales</taxon>
        <taxon>Ketobacteraceae</taxon>
        <taxon>Ketobacter</taxon>
    </lineage>
</organism>
<dbReference type="GO" id="GO:0006355">
    <property type="term" value="P:regulation of DNA-templated transcription"/>
    <property type="evidence" value="ECO:0007669"/>
    <property type="project" value="InterPro"/>
</dbReference>
<dbReference type="SUPFAM" id="SSF141868">
    <property type="entry name" value="EAL domain-like"/>
    <property type="match status" value="1"/>
</dbReference>
<dbReference type="InterPro" id="IPR000700">
    <property type="entry name" value="PAS-assoc_C"/>
</dbReference>
<dbReference type="InterPro" id="IPR001633">
    <property type="entry name" value="EAL_dom"/>
</dbReference>
<dbReference type="GO" id="GO:0003824">
    <property type="term" value="F:catalytic activity"/>
    <property type="evidence" value="ECO:0007669"/>
    <property type="project" value="UniProtKB-ARBA"/>
</dbReference>